<evidence type="ECO:0000256" key="1">
    <source>
        <dbReference type="SAM" id="SignalP"/>
    </source>
</evidence>
<organism evidence="2 3">
    <name type="scientific">Taibaiella lutea</name>
    <dbReference type="NCBI Taxonomy" id="2608001"/>
    <lineage>
        <taxon>Bacteria</taxon>
        <taxon>Pseudomonadati</taxon>
        <taxon>Bacteroidota</taxon>
        <taxon>Chitinophagia</taxon>
        <taxon>Chitinophagales</taxon>
        <taxon>Chitinophagaceae</taxon>
        <taxon>Taibaiella</taxon>
    </lineage>
</organism>
<feature type="signal peptide" evidence="1">
    <location>
        <begin position="1"/>
        <end position="17"/>
    </location>
</feature>
<keyword evidence="3" id="KW-1185">Reference proteome</keyword>
<proteinExistence type="predicted"/>
<name>A0A5M6CB43_9BACT</name>
<evidence type="ECO:0008006" key="4">
    <source>
        <dbReference type="Google" id="ProtNLM"/>
    </source>
</evidence>
<dbReference type="AlphaFoldDB" id="A0A5M6CB43"/>
<accession>A0A5M6CB43</accession>
<feature type="chain" id="PRO_5024410964" description="Permuted papain-like amidase enzyme, YaeF/YiiX, C92 family" evidence="1">
    <location>
        <begin position="18"/>
        <end position="208"/>
    </location>
</feature>
<dbReference type="Gene3D" id="3.90.1720.10">
    <property type="entry name" value="endopeptidase domain like (from Nostoc punctiforme)"/>
    <property type="match status" value="1"/>
</dbReference>
<reference evidence="2 3" key="1">
    <citation type="submission" date="2019-09" db="EMBL/GenBank/DDBJ databases">
        <title>Genome sequence and assembly of Taibaiella sp.</title>
        <authorList>
            <person name="Chhetri G."/>
        </authorList>
    </citation>
    <scope>NUCLEOTIDE SEQUENCE [LARGE SCALE GENOMIC DNA]</scope>
    <source>
        <strain evidence="2 3">KVB11</strain>
    </source>
</reference>
<dbReference type="RefSeq" id="WP_150033867.1">
    <property type="nucleotide sequence ID" value="NZ_VWSH01000004.1"/>
</dbReference>
<dbReference type="InterPro" id="IPR024453">
    <property type="entry name" value="Peptidase_C92"/>
</dbReference>
<dbReference type="Pfam" id="PF05708">
    <property type="entry name" value="Peptidase_C92"/>
    <property type="match status" value="1"/>
</dbReference>
<protein>
    <recommendedName>
        <fullName evidence="4">Permuted papain-like amidase enzyme, YaeF/YiiX, C92 family</fullName>
    </recommendedName>
</protein>
<evidence type="ECO:0000313" key="3">
    <source>
        <dbReference type="Proteomes" id="UP000323632"/>
    </source>
</evidence>
<evidence type="ECO:0000313" key="2">
    <source>
        <dbReference type="EMBL" id="KAA5532364.1"/>
    </source>
</evidence>
<comment type="caution">
    <text evidence="2">The sequence shown here is derived from an EMBL/GenBank/DDBJ whole genome shotgun (WGS) entry which is preliminary data.</text>
</comment>
<sequence>MTRLILLCLLFSFSSTAQTLHKSDLKPGDLIFQNLDCGPMCDAIEAVTEGVQGQDFSHVAMVCKQGDSLVVIEAIGKGVHYTSIADFSKRSTNKMYVGRVKARYKELIASAGLFAEKQNGIPYDDEFIYDNGKYYCSELIYDAYKFANHNRPFFTLYPMTYKQPSSKEFFPVWIDYFKKLNKQIPEGKPGCNPGGLSRSDKIDIIGTL</sequence>
<dbReference type="Proteomes" id="UP000323632">
    <property type="component" value="Unassembled WGS sequence"/>
</dbReference>
<dbReference type="EMBL" id="VWSH01000004">
    <property type="protein sequence ID" value="KAA5532364.1"/>
    <property type="molecule type" value="Genomic_DNA"/>
</dbReference>
<dbReference type="InterPro" id="IPR038765">
    <property type="entry name" value="Papain-like_cys_pep_sf"/>
</dbReference>
<dbReference type="SUPFAM" id="SSF54001">
    <property type="entry name" value="Cysteine proteinases"/>
    <property type="match status" value="1"/>
</dbReference>
<keyword evidence="1" id="KW-0732">Signal</keyword>
<gene>
    <name evidence="2" type="ORF">F0919_16355</name>
</gene>